<gene>
    <name evidence="2" type="ORF">MCHLO_05437</name>
</gene>
<feature type="region of interest" description="Disordered" evidence="1">
    <location>
        <begin position="53"/>
        <end position="76"/>
    </location>
</feature>
<evidence type="ECO:0000313" key="3">
    <source>
        <dbReference type="Proteomes" id="UP000815677"/>
    </source>
</evidence>
<name>A0ABQ0LAI1_MYCCL</name>
<evidence type="ECO:0000256" key="1">
    <source>
        <dbReference type="SAM" id="MobiDB-lite"/>
    </source>
</evidence>
<protein>
    <submittedName>
        <fullName evidence="2">Uncharacterized protein</fullName>
    </submittedName>
</protein>
<organism evidence="2 3">
    <name type="scientific">Mycena chlorophos</name>
    <name type="common">Agaric fungus</name>
    <name type="synonym">Agaricus chlorophos</name>
    <dbReference type="NCBI Taxonomy" id="658473"/>
    <lineage>
        <taxon>Eukaryota</taxon>
        <taxon>Fungi</taxon>
        <taxon>Dikarya</taxon>
        <taxon>Basidiomycota</taxon>
        <taxon>Agaricomycotina</taxon>
        <taxon>Agaricomycetes</taxon>
        <taxon>Agaricomycetidae</taxon>
        <taxon>Agaricales</taxon>
        <taxon>Marasmiineae</taxon>
        <taxon>Mycenaceae</taxon>
        <taxon>Mycena</taxon>
    </lineage>
</organism>
<sequence length="139" mass="15183">MTTAQAQESCAPSTIPTLIGAYARTSFTTRQRVRRVIGINACPGIAIRRLHTLSTTKKHSKSRSRRRPSPSPDSSHLAVLSAAALGLYLRGDPVETVAMACTTAADEKCPIWVEVWRFGSDSRWMQLLIACESISKPKA</sequence>
<dbReference type="EMBL" id="DF844096">
    <property type="protein sequence ID" value="GAT48000.1"/>
    <property type="molecule type" value="Genomic_DNA"/>
</dbReference>
<keyword evidence="3" id="KW-1185">Reference proteome</keyword>
<dbReference type="Proteomes" id="UP000815677">
    <property type="component" value="Unassembled WGS sequence"/>
</dbReference>
<accession>A0ABQ0LAI1</accession>
<feature type="compositionally biased region" description="Basic residues" evidence="1">
    <location>
        <begin position="53"/>
        <end position="68"/>
    </location>
</feature>
<proteinExistence type="predicted"/>
<reference evidence="2" key="1">
    <citation type="submission" date="2014-09" db="EMBL/GenBank/DDBJ databases">
        <title>Genome sequence of the luminous mushroom Mycena chlorophos for searching fungal bioluminescence genes.</title>
        <authorList>
            <person name="Tanaka Y."/>
            <person name="Kasuga D."/>
            <person name="Oba Y."/>
            <person name="Hase S."/>
            <person name="Sato K."/>
            <person name="Oba Y."/>
            <person name="Sakakibara Y."/>
        </authorList>
    </citation>
    <scope>NUCLEOTIDE SEQUENCE</scope>
</reference>
<evidence type="ECO:0000313" key="2">
    <source>
        <dbReference type="EMBL" id="GAT48000.1"/>
    </source>
</evidence>